<dbReference type="KEGG" id="pco:PHACADRAFT_205119"/>
<dbReference type="InParanoid" id="K5W4V5"/>
<evidence type="ECO:0000256" key="2">
    <source>
        <dbReference type="SAM" id="MobiDB-lite"/>
    </source>
</evidence>
<dbReference type="EMBL" id="JH930469">
    <property type="protein sequence ID" value="EKM58923.1"/>
    <property type="molecule type" value="Genomic_DNA"/>
</dbReference>
<dbReference type="RefSeq" id="XP_007391511.1">
    <property type="nucleotide sequence ID" value="XM_007391449.1"/>
</dbReference>
<evidence type="ECO:0000256" key="1">
    <source>
        <dbReference type="SAM" id="Coils"/>
    </source>
</evidence>
<dbReference type="AlphaFoldDB" id="K5W4V5"/>
<feature type="coiled-coil region" evidence="1">
    <location>
        <begin position="15"/>
        <end position="56"/>
    </location>
</feature>
<feature type="coiled-coil region" evidence="1">
    <location>
        <begin position="134"/>
        <end position="161"/>
    </location>
</feature>
<feature type="region of interest" description="Disordered" evidence="2">
    <location>
        <begin position="197"/>
        <end position="225"/>
    </location>
</feature>
<sequence length="323" mass="36668">MEELSVDSSLAPDLVQFFNTKLKDARQALDKSQREIQDLQDEIAQLRQQKMDAFAMDVDDDANAAPDSEIEQELQRTRHALAGSNREVLELAHANLLLEEESARLRVQLGTQPLVHIEEHVKPLASCLDRFRAEEDIAKQLQELRANENRYEKKLQYVRKKLASLKEHAAEGSNMIYERDGPEISVKSMLNLPLSPLASDQDSGGEGEEENPDGENEPTRRVRFRDDGQIHETASIVLVVSSRHCFNPTSSAFLVWDMDVTPITFLNISRRYCTYYSSIYVDLTLTVVQLLGLLQLVVEHFEGLRYHLGITKETVHGDSAIRP</sequence>
<name>K5W4V5_PHACS</name>
<dbReference type="Proteomes" id="UP000008370">
    <property type="component" value="Unassembled WGS sequence"/>
</dbReference>
<gene>
    <name evidence="3" type="ORF">PHACADRAFT_205119</name>
</gene>
<dbReference type="GeneID" id="18912334"/>
<evidence type="ECO:0000313" key="3">
    <source>
        <dbReference type="EMBL" id="EKM58923.1"/>
    </source>
</evidence>
<feature type="compositionally biased region" description="Acidic residues" evidence="2">
    <location>
        <begin position="203"/>
        <end position="216"/>
    </location>
</feature>
<evidence type="ECO:0000313" key="4">
    <source>
        <dbReference type="Proteomes" id="UP000008370"/>
    </source>
</evidence>
<proteinExistence type="predicted"/>
<organism evidence="3 4">
    <name type="scientific">Phanerochaete carnosa (strain HHB-10118-sp)</name>
    <name type="common">White-rot fungus</name>
    <name type="synonym">Peniophora carnosa</name>
    <dbReference type="NCBI Taxonomy" id="650164"/>
    <lineage>
        <taxon>Eukaryota</taxon>
        <taxon>Fungi</taxon>
        <taxon>Dikarya</taxon>
        <taxon>Basidiomycota</taxon>
        <taxon>Agaricomycotina</taxon>
        <taxon>Agaricomycetes</taxon>
        <taxon>Polyporales</taxon>
        <taxon>Phanerochaetaceae</taxon>
        <taxon>Phanerochaete</taxon>
    </lineage>
</organism>
<accession>K5W4V5</accession>
<protein>
    <submittedName>
        <fullName evidence="3">Uncharacterized protein</fullName>
    </submittedName>
</protein>
<reference evidence="3 4" key="1">
    <citation type="journal article" date="2012" name="BMC Genomics">
        <title>Comparative genomics of the white-rot fungi, Phanerochaete carnosa and P. chrysosporium, to elucidate the genetic basis of the distinct wood types they colonize.</title>
        <authorList>
            <person name="Suzuki H."/>
            <person name="MacDonald J."/>
            <person name="Syed K."/>
            <person name="Salamov A."/>
            <person name="Hori C."/>
            <person name="Aerts A."/>
            <person name="Henrissat B."/>
            <person name="Wiebenga A."/>
            <person name="vanKuyk P.A."/>
            <person name="Barry K."/>
            <person name="Lindquist E."/>
            <person name="LaButti K."/>
            <person name="Lapidus A."/>
            <person name="Lucas S."/>
            <person name="Coutinho P."/>
            <person name="Gong Y."/>
            <person name="Samejima M."/>
            <person name="Mahadevan R."/>
            <person name="Abou-Zaid M."/>
            <person name="de Vries R.P."/>
            <person name="Igarashi K."/>
            <person name="Yadav J.S."/>
            <person name="Grigoriev I.V."/>
            <person name="Master E.R."/>
        </authorList>
    </citation>
    <scope>NUCLEOTIDE SEQUENCE [LARGE SCALE GENOMIC DNA]</scope>
    <source>
        <strain evidence="3 4">HHB-10118-sp</strain>
    </source>
</reference>
<dbReference type="HOGENOM" id="CLU_860814_0_0_1"/>
<keyword evidence="4" id="KW-1185">Reference proteome</keyword>
<keyword evidence="1" id="KW-0175">Coiled coil</keyword>